<comment type="caution">
    <text evidence="2">The sequence shown here is derived from an EMBL/GenBank/DDBJ whole genome shotgun (WGS) entry which is preliminary data.</text>
</comment>
<reference evidence="2 3" key="1">
    <citation type="submission" date="2017-07" db="EMBL/GenBank/DDBJ databases">
        <title>The new phylogeny of genus Mycobacterium.</title>
        <authorList>
            <person name="Tortoli E."/>
            <person name="Trovato A."/>
            <person name="Cirillo D.M."/>
        </authorList>
    </citation>
    <scope>NUCLEOTIDE SEQUENCE [LARGE SCALE GENOMIC DNA]</scope>
    <source>
        <strain evidence="2 3">ATCC 33027</strain>
    </source>
</reference>
<protein>
    <recommendedName>
        <fullName evidence="4">Zinc ribbon domain-containing protein</fullName>
    </recommendedName>
</protein>
<feature type="transmembrane region" description="Helical" evidence="1">
    <location>
        <begin position="294"/>
        <end position="315"/>
    </location>
</feature>
<evidence type="ECO:0000313" key="3">
    <source>
        <dbReference type="Proteomes" id="UP000216063"/>
    </source>
</evidence>
<proteinExistence type="predicted"/>
<feature type="transmembrane region" description="Helical" evidence="1">
    <location>
        <begin position="222"/>
        <end position="241"/>
    </location>
</feature>
<organism evidence="2 3">
    <name type="scientific">Mycolicibacterium sphagni</name>
    <dbReference type="NCBI Taxonomy" id="1786"/>
    <lineage>
        <taxon>Bacteria</taxon>
        <taxon>Bacillati</taxon>
        <taxon>Actinomycetota</taxon>
        <taxon>Actinomycetes</taxon>
        <taxon>Mycobacteriales</taxon>
        <taxon>Mycobacteriaceae</taxon>
        <taxon>Mycolicibacterium</taxon>
    </lineage>
</organism>
<feature type="transmembrane region" description="Helical" evidence="1">
    <location>
        <begin position="69"/>
        <end position="89"/>
    </location>
</feature>
<feature type="transmembrane region" description="Helical" evidence="1">
    <location>
        <begin position="190"/>
        <end position="210"/>
    </location>
</feature>
<keyword evidence="1" id="KW-0472">Membrane</keyword>
<dbReference type="AlphaFoldDB" id="A0A255E2F5"/>
<keyword evidence="1" id="KW-1133">Transmembrane helix</keyword>
<dbReference type="EMBL" id="NOZR01000002">
    <property type="protein sequence ID" value="OYN82253.1"/>
    <property type="molecule type" value="Genomic_DNA"/>
</dbReference>
<feature type="transmembrane region" description="Helical" evidence="1">
    <location>
        <begin position="253"/>
        <end position="274"/>
    </location>
</feature>
<feature type="transmembrane region" description="Helical" evidence="1">
    <location>
        <begin position="40"/>
        <end position="57"/>
    </location>
</feature>
<sequence>MTGALFPQLPESSRRPFRAGLIVLVVALAAFAVLRWQAAMIATAVSGLPVLFVVYLRETGIRRTVGLRGVFVGAILALGLGVGWALIAGPIVARAYDAALGAQTDLAEFLLFGVAVPISEAFLMLVPVVVVRLLDRTPRDALDGFTIGALGATVFTGAATATLLVPQLAMGVTAPDRVVGSLLVEALVEGIAWPVVGLAAGGIIGIALWFAKPTNASHPYRAVGLAALLVVLVMVTAMGVVDVVPLSSAWYGVLHMLIAAAAMVVVRIVIAAAVRHQAFETTGDDSQSTPAPRYARVVGSMATGLAMAVAVGVVVSARITPAPQPFVCPPDCGRPPLGIPVENNPRFSGDDGAFSVAYPAEGSAYDVTFDPPGVKGVELKYVGGDTGTLTLFGEPADDRTAKQVVQHVLESWYPGAAVDYQVPNASVGYQPGYGVVADLFRKDSSATYTRLRVMVLAAVKHDYALIAAAVGPYHRFSPDFGTGQPSGANLELAMDMGKYVNSFTWYGDRYGRP</sequence>
<name>A0A255E2F5_9MYCO</name>
<keyword evidence="1" id="KW-0812">Transmembrane</keyword>
<feature type="transmembrane region" description="Helical" evidence="1">
    <location>
        <begin position="16"/>
        <end position="34"/>
    </location>
</feature>
<keyword evidence="3" id="KW-1185">Reference proteome</keyword>
<accession>A0A255E2F5</accession>
<evidence type="ECO:0000313" key="2">
    <source>
        <dbReference type="EMBL" id="OYN82253.1"/>
    </source>
</evidence>
<dbReference type="OrthoDB" id="4704342at2"/>
<evidence type="ECO:0008006" key="4">
    <source>
        <dbReference type="Google" id="ProtNLM"/>
    </source>
</evidence>
<feature type="transmembrane region" description="Helical" evidence="1">
    <location>
        <begin position="146"/>
        <end position="170"/>
    </location>
</feature>
<dbReference type="RefSeq" id="WP_094476295.1">
    <property type="nucleotide sequence ID" value="NZ_NOZR01000002.1"/>
</dbReference>
<dbReference type="Proteomes" id="UP000216063">
    <property type="component" value="Unassembled WGS sequence"/>
</dbReference>
<gene>
    <name evidence="2" type="ORF">CG716_03000</name>
</gene>
<feature type="transmembrane region" description="Helical" evidence="1">
    <location>
        <begin position="109"/>
        <end position="134"/>
    </location>
</feature>
<evidence type="ECO:0000256" key="1">
    <source>
        <dbReference type="SAM" id="Phobius"/>
    </source>
</evidence>